<dbReference type="InterPro" id="IPR046960">
    <property type="entry name" value="PPR_At4g14850-like_plant"/>
</dbReference>
<dbReference type="NCBIfam" id="TIGR00756">
    <property type="entry name" value="PPR"/>
    <property type="match status" value="3"/>
</dbReference>
<dbReference type="InterPro" id="IPR002885">
    <property type="entry name" value="PPR_rpt"/>
</dbReference>
<gene>
    <name evidence="3" type="primary">PCMP-H53</name>
    <name evidence="3" type="ORF">MA16_Dca019623</name>
</gene>
<dbReference type="EMBL" id="KZ504038">
    <property type="protein sequence ID" value="PKU59921.1"/>
    <property type="molecule type" value="Genomic_DNA"/>
</dbReference>
<dbReference type="Pfam" id="PF01535">
    <property type="entry name" value="PPR"/>
    <property type="match status" value="4"/>
</dbReference>
<dbReference type="AlphaFoldDB" id="A0A2I0V941"/>
<feature type="repeat" description="PPR" evidence="2">
    <location>
        <begin position="197"/>
        <end position="227"/>
    </location>
</feature>
<dbReference type="Proteomes" id="UP000233837">
    <property type="component" value="Unassembled WGS sequence"/>
</dbReference>
<evidence type="ECO:0000313" key="3">
    <source>
        <dbReference type="EMBL" id="PKU59921.1"/>
    </source>
</evidence>
<reference evidence="3 4" key="2">
    <citation type="journal article" date="2017" name="Nature">
        <title>The Apostasia genome and the evolution of orchids.</title>
        <authorList>
            <person name="Zhang G.Q."/>
            <person name="Liu K.W."/>
            <person name="Li Z."/>
            <person name="Lohaus R."/>
            <person name="Hsiao Y.Y."/>
            <person name="Niu S.C."/>
            <person name="Wang J.Y."/>
            <person name="Lin Y.C."/>
            <person name="Xu Q."/>
            <person name="Chen L.J."/>
            <person name="Yoshida K."/>
            <person name="Fujiwara S."/>
            <person name="Wang Z.W."/>
            <person name="Zhang Y.Q."/>
            <person name="Mitsuda N."/>
            <person name="Wang M."/>
            <person name="Liu G.H."/>
            <person name="Pecoraro L."/>
            <person name="Huang H.X."/>
            <person name="Xiao X.J."/>
            <person name="Lin M."/>
            <person name="Wu X.Y."/>
            <person name="Wu W.L."/>
            <person name="Chen Y.Y."/>
            <person name="Chang S.B."/>
            <person name="Sakamoto S."/>
            <person name="Ohme-Takagi M."/>
            <person name="Yagi M."/>
            <person name="Zeng S.J."/>
            <person name="Shen C.Y."/>
            <person name="Yeh C.M."/>
            <person name="Luo Y.B."/>
            <person name="Tsai W.C."/>
            <person name="Van de Peer Y."/>
            <person name="Liu Z.J."/>
        </authorList>
    </citation>
    <scope>NUCLEOTIDE SEQUENCE [LARGE SCALE GENOMIC DNA]</scope>
    <source>
        <tissue evidence="3">The whole plant</tissue>
    </source>
</reference>
<feature type="repeat" description="PPR" evidence="2">
    <location>
        <begin position="300"/>
        <end position="334"/>
    </location>
</feature>
<dbReference type="PANTHER" id="PTHR47926">
    <property type="entry name" value="PENTATRICOPEPTIDE REPEAT-CONTAINING PROTEIN"/>
    <property type="match status" value="1"/>
</dbReference>
<dbReference type="Pfam" id="PF20431">
    <property type="entry name" value="E_motif"/>
    <property type="match status" value="1"/>
</dbReference>
<dbReference type="GO" id="GO:0003723">
    <property type="term" value="F:RNA binding"/>
    <property type="evidence" value="ECO:0007669"/>
    <property type="project" value="InterPro"/>
</dbReference>
<dbReference type="Gene3D" id="1.25.40.10">
    <property type="entry name" value="Tetratricopeptide repeat domain"/>
    <property type="match status" value="4"/>
</dbReference>
<protein>
    <submittedName>
        <fullName evidence="3">Pentatricopeptide repeat-containing protein</fullName>
    </submittedName>
</protein>
<feature type="repeat" description="PPR" evidence="2">
    <location>
        <begin position="401"/>
        <end position="435"/>
    </location>
</feature>
<evidence type="ECO:0000313" key="4">
    <source>
        <dbReference type="Proteomes" id="UP000233837"/>
    </source>
</evidence>
<dbReference type="FunFam" id="1.25.40.10:FF:000351">
    <property type="entry name" value="Pentatricopeptide repeat-containing protein"/>
    <property type="match status" value="1"/>
</dbReference>
<dbReference type="PANTHER" id="PTHR47926:SF341">
    <property type="entry name" value="PENTATRICOPEPTIDE REPEAT-CONTAINING PROTEIN"/>
    <property type="match status" value="1"/>
</dbReference>
<keyword evidence="4" id="KW-1185">Reference proteome</keyword>
<dbReference type="FunFam" id="1.25.40.10:FF:000090">
    <property type="entry name" value="Pentatricopeptide repeat-containing protein, chloroplastic"/>
    <property type="match status" value="1"/>
</dbReference>
<feature type="repeat" description="PPR" evidence="2">
    <location>
        <begin position="95"/>
        <end position="130"/>
    </location>
</feature>
<reference evidence="3 4" key="1">
    <citation type="journal article" date="2016" name="Sci. Rep.">
        <title>The Dendrobium catenatum Lindl. genome sequence provides insights into polysaccharide synthase, floral development and adaptive evolution.</title>
        <authorList>
            <person name="Zhang G.Q."/>
            <person name="Xu Q."/>
            <person name="Bian C."/>
            <person name="Tsai W.C."/>
            <person name="Yeh C.M."/>
            <person name="Liu K.W."/>
            <person name="Yoshida K."/>
            <person name="Zhang L.S."/>
            <person name="Chang S.B."/>
            <person name="Chen F."/>
            <person name="Shi Y."/>
            <person name="Su Y.Y."/>
            <person name="Zhang Y.Q."/>
            <person name="Chen L.J."/>
            <person name="Yin Y."/>
            <person name="Lin M."/>
            <person name="Huang H."/>
            <person name="Deng H."/>
            <person name="Wang Z.W."/>
            <person name="Zhu S.L."/>
            <person name="Zhao X."/>
            <person name="Deng C."/>
            <person name="Niu S.C."/>
            <person name="Huang J."/>
            <person name="Wang M."/>
            <person name="Liu G.H."/>
            <person name="Yang H.J."/>
            <person name="Xiao X.J."/>
            <person name="Hsiao Y.Y."/>
            <person name="Wu W.L."/>
            <person name="Chen Y.Y."/>
            <person name="Mitsuda N."/>
            <person name="Ohme-Takagi M."/>
            <person name="Luo Y.B."/>
            <person name="Van de Peer Y."/>
            <person name="Liu Z.J."/>
        </authorList>
    </citation>
    <scope>NUCLEOTIDE SEQUENCE [LARGE SCALE GENOMIC DNA]</scope>
    <source>
        <tissue evidence="3">The whole plant</tissue>
    </source>
</reference>
<dbReference type="GO" id="GO:0009451">
    <property type="term" value="P:RNA modification"/>
    <property type="evidence" value="ECO:0007669"/>
    <property type="project" value="InterPro"/>
</dbReference>
<evidence type="ECO:0000256" key="1">
    <source>
        <dbReference type="ARBA" id="ARBA00022737"/>
    </source>
</evidence>
<proteinExistence type="predicted"/>
<accession>A0A2I0V941</accession>
<keyword evidence="1" id="KW-0677">Repeat</keyword>
<dbReference type="Pfam" id="PF13041">
    <property type="entry name" value="PPR_2"/>
    <property type="match status" value="2"/>
</dbReference>
<dbReference type="InterPro" id="IPR011990">
    <property type="entry name" value="TPR-like_helical_dom_sf"/>
</dbReference>
<name>A0A2I0V941_9ASPA</name>
<sequence>MLRKIACGILRRQSSCTLSRQRYYAGNLAELSAALHSFTATGDLCGGAAAHARIIILHDLASRSFSLWNKLLKLYLNCGQSRVARRVFDRMPERDVVSYNTLISDHIRRARDPIEAVLLYSQMLEEGMIPNGLTLSALLSGYNACKYPYVLMQLHSHSIKFGLNSDGFVGGALVNGYERITGLEDAVCAFEDITEFDSVSWNIMIDACACSGNKEKTVAIFLRMRSESGGVFDCFALTSVLKTCLERRDLELGMQIHSCALKFGLDFDTPAGNALVTMYSRCGEGIDSAVRVFEGIQEPNIISWTAMIGALAQNAMTKEVINFYRKMLREGITENEFSFASVLPAFSDLSSVEHGRMVHSRILKSKVQSDVGVGNALMDMYFKCGSLEDARLVFQTMTRIDVVSWTIMICGYGQHGKGREALGLFELMKKHGFKPDGVTFLGALSACSHGGLLNEGLVIVESMVDEYCIKPKKEHCACVVDLFGRAGRLKEAERFIKEMGMESDSLVWETLLGACEMYGEMELGKRSADKLMVLKPGNNGPYVSLSNIYAEQKMWEEKSKLRQRLDASGMRKEVAQSWV</sequence>
<evidence type="ECO:0000256" key="2">
    <source>
        <dbReference type="PROSITE-ProRule" id="PRU00708"/>
    </source>
</evidence>
<dbReference type="OrthoDB" id="185373at2759"/>
<dbReference type="PROSITE" id="PS51375">
    <property type="entry name" value="PPR"/>
    <property type="match status" value="4"/>
</dbReference>
<dbReference type="InterPro" id="IPR046848">
    <property type="entry name" value="E_motif"/>
</dbReference>
<organism evidence="3 4">
    <name type="scientific">Dendrobium catenatum</name>
    <dbReference type="NCBI Taxonomy" id="906689"/>
    <lineage>
        <taxon>Eukaryota</taxon>
        <taxon>Viridiplantae</taxon>
        <taxon>Streptophyta</taxon>
        <taxon>Embryophyta</taxon>
        <taxon>Tracheophyta</taxon>
        <taxon>Spermatophyta</taxon>
        <taxon>Magnoliopsida</taxon>
        <taxon>Liliopsida</taxon>
        <taxon>Asparagales</taxon>
        <taxon>Orchidaceae</taxon>
        <taxon>Epidendroideae</taxon>
        <taxon>Malaxideae</taxon>
        <taxon>Dendrobiinae</taxon>
        <taxon>Dendrobium</taxon>
    </lineage>
</organism>